<evidence type="ECO:0000256" key="13">
    <source>
        <dbReference type="SAM" id="Phobius"/>
    </source>
</evidence>
<dbReference type="Pfam" id="PF00672">
    <property type="entry name" value="HAMP"/>
    <property type="match status" value="1"/>
</dbReference>
<evidence type="ECO:0000256" key="7">
    <source>
        <dbReference type="ARBA" id="ARBA00022777"/>
    </source>
</evidence>
<dbReference type="SUPFAM" id="SSF158472">
    <property type="entry name" value="HAMP domain-like"/>
    <property type="match status" value="1"/>
</dbReference>
<dbReference type="SMART" id="SM00304">
    <property type="entry name" value="HAMP"/>
    <property type="match status" value="1"/>
</dbReference>
<feature type="transmembrane region" description="Helical" evidence="13">
    <location>
        <begin position="268"/>
        <end position="290"/>
    </location>
</feature>
<dbReference type="Proteomes" id="UP001596288">
    <property type="component" value="Unassembled WGS sequence"/>
</dbReference>
<keyword evidence="16" id="KW-1185">Reference proteome</keyword>
<proteinExistence type="predicted"/>
<dbReference type="PANTHER" id="PTHR34220">
    <property type="entry name" value="SENSOR HISTIDINE KINASE YPDA"/>
    <property type="match status" value="1"/>
</dbReference>
<dbReference type="GO" id="GO:0004673">
    <property type="term" value="F:protein histidine kinase activity"/>
    <property type="evidence" value="ECO:0007669"/>
    <property type="project" value="UniProtKB-EC"/>
</dbReference>
<keyword evidence="5 13" id="KW-0812">Transmembrane</keyword>
<dbReference type="SUPFAM" id="SSF55874">
    <property type="entry name" value="ATPase domain of HSP90 chaperone/DNA topoisomerase II/histidine kinase"/>
    <property type="match status" value="1"/>
</dbReference>
<evidence type="ECO:0000256" key="3">
    <source>
        <dbReference type="ARBA" id="ARBA00022553"/>
    </source>
</evidence>
<evidence type="ECO:0000256" key="2">
    <source>
        <dbReference type="ARBA" id="ARBA00022475"/>
    </source>
</evidence>
<keyword evidence="4 15" id="KW-0808">Transferase</keyword>
<dbReference type="RefSeq" id="WP_137610986.1">
    <property type="nucleotide sequence ID" value="NZ_BJDF01000005.1"/>
</dbReference>
<keyword evidence="7 15" id="KW-0418">Kinase</keyword>
<evidence type="ECO:0000256" key="8">
    <source>
        <dbReference type="ARBA" id="ARBA00022840"/>
    </source>
</evidence>
<keyword evidence="12" id="KW-0175">Coiled coil</keyword>
<comment type="caution">
    <text evidence="15">The sequence shown here is derived from an EMBL/GenBank/DDBJ whole genome shotgun (WGS) entry which is preliminary data.</text>
</comment>
<dbReference type="PROSITE" id="PS50885">
    <property type="entry name" value="HAMP"/>
    <property type="match status" value="1"/>
</dbReference>
<dbReference type="InterPro" id="IPR036890">
    <property type="entry name" value="HATPase_C_sf"/>
</dbReference>
<dbReference type="InterPro" id="IPR050640">
    <property type="entry name" value="Bact_2-comp_sensor_kinase"/>
</dbReference>
<dbReference type="CDD" id="cd06225">
    <property type="entry name" value="HAMP"/>
    <property type="match status" value="1"/>
</dbReference>
<evidence type="ECO:0000259" key="14">
    <source>
        <dbReference type="PROSITE" id="PS50885"/>
    </source>
</evidence>
<dbReference type="PANTHER" id="PTHR34220:SF11">
    <property type="entry name" value="SENSOR PROTEIN KINASE HPTS"/>
    <property type="match status" value="1"/>
</dbReference>
<organism evidence="15 16">
    <name type="scientific">Companilactobacillus huachuanensis</name>
    <dbReference type="NCBI Taxonomy" id="2559914"/>
    <lineage>
        <taxon>Bacteria</taxon>
        <taxon>Bacillati</taxon>
        <taxon>Bacillota</taxon>
        <taxon>Bacilli</taxon>
        <taxon>Lactobacillales</taxon>
        <taxon>Lactobacillaceae</taxon>
        <taxon>Companilactobacillus</taxon>
    </lineage>
</organism>
<dbReference type="InterPro" id="IPR003594">
    <property type="entry name" value="HATPase_dom"/>
</dbReference>
<evidence type="ECO:0000256" key="12">
    <source>
        <dbReference type="SAM" id="Coils"/>
    </source>
</evidence>
<evidence type="ECO:0000313" key="16">
    <source>
        <dbReference type="Proteomes" id="UP001596288"/>
    </source>
</evidence>
<gene>
    <name evidence="15" type="ORF">ACFQAV_03935</name>
</gene>
<dbReference type="Pfam" id="PF06580">
    <property type="entry name" value="His_kinase"/>
    <property type="match status" value="1"/>
</dbReference>
<feature type="transmembrane region" description="Helical" evidence="13">
    <location>
        <begin position="14"/>
        <end position="36"/>
    </location>
</feature>
<reference evidence="16" key="1">
    <citation type="journal article" date="2019" name="Int. J. Syst. Evol. Microbiol.">
        <title>The Global Catalogue of Microorganisms (GCM) 10K type strain sequencing project: providing services to taxonomists for standard genome sequencing and annotation.</title>
        <authorList>
            <consortium name="The Broad Institute Genomics Platform"/>
            <consortium name="The Broad Institute Genome Sequencing Center for Infectious Disease"/>
            <person name="Wu L."/>
            <person name="Ma J."/>
        </authorList>
    </citation>
    <scope>NUCLEOTIDE SEQUENCE [LARGE SCALE GENOMIC DNA]</scope>
    <source>
        <strain evidence="16">CCM 8927</strain>
    </source>
</reference>
<keyword evidence="8" id="KW-0067">ATP-binding</keyword>
<comment type="subcellular location">
    <subcellularLocation>
        <location evidence="1">Cell membrane</location>
        <topology evidence="1">Multi-pass membrane protein</topology>
    </subcellularLocation>
</comment>
<protein>
    <submittedName>
        <fullName evidence="15">Sensor histidine kinase</fullName>
        <ecNumber evidence="15">2.7.13.3</ecNumber>
    </submittedName>
</protein>
<dbReference type="EMBL" id="JBHSSF010000010">
    <property type="protein sequence ID" value="MFC6175971.1"/>
    <property type="molecule type" value="Genomic_DNA"/>
</dbReference>
<evidence type="ECO:0000256" key="9">
    <source>
        <dbReference type="ARBA" id="ARBA00022989"/>
    </source>
</evidence>
<evidence type="ECO:0000256" key="11">
    <source>
        <dbReference type="ARBA" id="ARBA00023136"/>
    </source>
</evidence>
<dbReference type="EC" id="2.7.13.3" evidence="15"/>
<dbReference type="Pfam" id="PF02518">
    <property type="entry name" value="HATPase_c"/>
    <property type="match status" value="1"/>
</dbReference>
<keyword evidence="11 13" id="KW-0472">Membrane</keyword>
<sequence>MIDNHYNLQKLMTFYIKVMVITITLFAILMSAFRIVDIYVEKDQTLNEGINRSSSIVESQQNQVDNLTKNINQSQDRVANLEAFFRMDPEAYLDYSQSHSSSSYFYYLPNQVADFLRNSKATKVTLSLNQESESISMNPQNLSGSRISAKKVESKGLYYGTSLINDSTYQPYGSVIVNFSPERLNASLKQAHNSQGMQIFVVTSVGRIRYSYNSNLMPVAKRSLINNPKQGKSLIHSLENEYFVKTQKADNQDDIVALVPKFVVYRKIVLTILFFILLAAVVDTFLWWTLKYVFHNYTLHLESMTKAMEKVSGGDLKTRIPVPSEEGELNTLATGINDMLDAIDQYVLQIYQLELAQKDANMKALQSQINPHFLYNTLEYIRMYAINEGQTELADVVFSFASLLRNNISQESTVTLEKEFEFAEKYIYLYQMRFPDQLGYQFNLADDLKDLSVPKFIVQPLVENYFKHGIDLERFDNAIHIKARKKANTVIISVSDNGTPLSDEQLEKLNDKLSAQGSGLVKGDVSIGLMNVKARMTGAFGNDFEMKVMNNNFGGVTVTMQIILEG</sequence>
<keyword evidence="6" id="KW-0547">Nucleotide-binding</keyword>
<evidence type="ECO:0000256" key="5">
    <source>
        <dbReference type="ARBA" id="ARBA00022692"/>
    </source>
</evidence>
<keyword evidence="9 13" id="KW-1133">Transmembrane helix</keyword>
<dbReference type="Gene3D" id="6.10.340.10">
    <property type="match status" value="1"/>
</dbReference>
<feature type="coiled-coil region" evidence="12">
    <location>
        <begin position="57"/>
        <end position="84"/>
    </location>
</feature>
<evidence type="ECO:0000256" key="10">
    <source>
        <dbReference type="ARBA" id="ARBA00023012"/>
    </source>
</evidence>
<name>A0ABW1RM26_9LACO</name>
<evidence type="ECO:0000256" key="4">
    <source>
        <dbReference type="ARBA" id="ARBA00022679"/>
    </source>
</evidence>
<dbReference type="Gene3D" id="3.30.565.10">
    <property type="entry name" value="Histidine kinase-like ATPase, C-terminal domain"/>
    <property type="match status" value="1"/>
</dbReference>
<evidence type="ECO:0000256" key="1">
    <source>
        <dbReference type="ARBA" id="ARBA00004651"/>
    </source>
</evidence>
<dbReference type="InterPro" id="IPR003660">
    <property type="entry name" value="HAMP_dom"/>
</dbReference>
<accession>A0ABW1RM26</accession>
<evidence type="ECO:0000256" key="6">
    <source>
        <dbReference type="ARBA" id="ARBA00022741"/>
    </source>
</evidence>
<keyword evidence="10" id="KW-0902">Two-component regulatory system</keyword>
<feature type="domain" description="HAMP" evidence="14">
    <location>
        <begin position="295"/>
        <end position="348"/>
    </location>
</feature>
<keyword evidence="2" id="KW-1003">Cell membrane</keyword>
<dbReference type="InterPro" id="IPR010559">
    <property type="entry name" value="Sig_transdc_His_kin_internal"/>
</dbReference>
<keyword evidence="3" id="KW-0597">Phosphoprotein</keyword>
<evidence type="ECO:0000313" key="15">
    <source>
        <dbReference type="EMBL" id="MFC6175971.1"/>
    </source>
</evidence>